<dbReference type="Proteomes" id="UP000277498">
    <property type="component" value="Unassembled WGS sequence"/>
</dbReference>
<evidence type="ECO:0000259" key="1">
    <source>
        <dbReference type="Pfam" id="PF00126"/>
    </source>
</evidence>
<feature type="domain" description="HTH lysR-type" evidence="1">
    <location>
        <begin position="22"/>
        <end position="81"/>
    </location>
</feature>
<dbReference type="EMBL" id="UXAW01000049">
    <property type="protein sequence ID" value="VDC24349.1"/>
    <property type="molecule type" value="Genomic_DNA"/>
</dbReference>
<dbReference type="Gene3D" id="1.10.10.10">
    <property type="entry name" value="Winged helix-like DNA-binding domain superfamily/Winged helix DNA-binding domain"/>
    <property type="match status" value="1"/>
</dbReference>
<proteinExistence type="predicted"/>
<dbReference type="InterPro" id="IPR051815">
    <property type="entry name" value="Molybdate_resp_trans_reg"/>
</dbReference>
<reference evidence="2 3" key="1">
    <citation type="submission" date="2018-11" db="EMBL/GenBank/DDBJ databases">
        <authorList>
            <person name="Criscuolo A."/>
        </authorList>
    </citation>
    <scope>NUCLEOTIDE SEQUENCE [LARGE SCALE GENOMIC DNA]</scope>
    <source>
        <strain evidence="2">ACIP111625</strain>
    </source>
</reference>
<dbReference type="GO" id="GO:0003700">
    <property type="term" value="F:DNA-binding transcription factor activity"/>
    <property type="evidence" value="ECO:0007669"/>
    <property type="project" value="InterPro"/>
</dbReference>
<dbReference type="Pfam" id="PF00126">
    <property type="entry name" value="HTH_1"/>
    <property type="match status" value="1"/>
</dbReference>
<organism evidence="2 3">
    <name type="scientific">Pseudogemmobacter humi</name>
    <dbReference type="NCBI Taxonomy" id="2483812"/>
    <lineage>
        <taxon>Bacteria</taxon>
        <taxon>Pseudomonadati</taxon>
        <taxon>Pseudomonadota</taxon>
        <taxon>Alphaproteobacteria</taxon>
        <taxon>Rhodobacterales</taxon>
        <taxon>Paracoccaceae</taxon>
        <taxon>Pseudogemmobacter</taxon>
    </lineage>
</organism>
<dbReference type="InterPro" id="IPR036390">
    <property type="entry name" value="WH_DNA-bd_sf"/>
</dbReference>
<accession>A0A3P5X7J0</accession>
<dbReference type="RefSeq" id="WP_233352143.1">
    <property type="nucleotide sequence ID" value="NZ_UXAW01000049.1"/>
</dbReference>
<dbReference type="PANTHER" id="PTHR30432:SF1">
    <property type="entry name" value="DNA-BINDING TRANSCRIPTIONAL DUAL REGULATOR MODE"/>
    <property type="match status" value="1"/>
</dbReference>
<dbReference type="InterPro" id="IPR036388">
    <property type="entry name" value="WH-like_DNA-bd_sf"/>
</dbReference>
<keyword evidence="3" id="KW-1185">Reference proteome</keyword>
<gene>
    <name evidence="2" type="primary">mopA</name>
    <name evidence="2" type="ORF">XINFAN_01192</name>
</gene>
<sequence>MKRFFLRLYFDNAMVGPGKAELMEHIRTTGSISAAGRAMGMSYKRAWMLVEELNAAFAAPLVASARGGAGGGGAHLTPEGEEVLRLFRTIEARARAAGADEIARLEAMLRPAAGDVSPEK</sequence>
<dbReference type="PANTHER" id="PTHR30432">
    <property type="entry name" value="TRANSCRIPTIONAL REGULATOR MODE"/>
    <property type="match status" value="1"/>
</dbReference>
<dbReference type="SUPFAM" id="SSF46785">
    <property type="entry name" value="Winged helix' DNA-binding domain"/>
    <property type="match status" value="1"/>
</dbReference>
<dbReference type="InterPro" id="IPR000847">
    <property type="entry name" value="LysR_HTH_N"/>
</dbReference>
<evidence type="ECO:0000313" key="3">
    <source>
        <dbReference type="Proteomes" id="UP000277498"/>
    </source>
</evidence>
<protein>
    <submittedName>
        <fullName evidence="2">Molybdenum-pterin-binding protein MopA</fullName>
    </submittedName>
</protein>
<dbReference type="AlphaFoldDB" id="A0A3P5X7J0"/>
<evidence type="ECO:0000313" key="2">
    <source>
        <dbReference type="EMBL" id="VDC24349.1"/>
    </source>
</evidence>
<name>A0A3P5X7J0_9RHOB</name>